<dbReference type="AlphaFoldDB" id="A0A9P5PKE9"/>
<sequence>SFEASFPNDEIMAAEGRVACTFPGPAITIPFSVWHDPLFSHELSNFLSHMNRDKLDKAQAHTKKAKSNVTETCDIPDPKYISELLVGILRGIGSLTLIEDVHFVRKRIGDNVLWKNASLPWRQLPV</sequence>
<reference evidence="2" key="1">
    <citation type="submission" date="2020-11" db="EMBL/GenBank/DDBJ databases">
        <authorList>
            <consortium name="DOE Joint Genome Institute"/>
            <person name="Ahrendt S."/>
            <person name="Riley R."/>
            <person name="Andreopoulos W."/>
            <person name="Labutti K."/>
            <person name="Pangilinan J."/>
            <person name="Ruiz-Duenas F.J."/>
            <person name="Barrasa J.M."/>
            <person name="Sanchez-Garcia M."/>
            <person name="Camarero S."/>
            <person name="Miyauchi S."/>
            <person name="Serrano A."/>
            <person name="Linde D."/>
            <person name="Babiker R."/>
            <person name="Drula E."/>
            <person name="Ayuso-Fernandez I."/>
            <person name="Pacheco R."/>
            <person name="Padilla G."/>
            <person name="Ferreira P."/>
            <person name="Barriuso J."/>
            <person name="Kellner H."/>
            <person name="Castanera R."/>
            <person name="Alfaro M."/>
            <person name="Ramirez L."/>
            <person name="Pisabarro A.G."/>
            <person name="Kuo A."/>
            <person name="Tritt A."/>
            <person name="Lipzen A."/>
            <person name="He G."/>
            <person name="Yan M."/>
            <person name="Ng V."/>
            <person name="Cullen D."/>
            <person name="Martin F."/>
            <person name="Rosso M.-N."/>
            <person name="Henrissat B."/>
            <person name="Hibbett D."/>
            <person name="Martinez A.T."/>
            <person name="Grigoriev I.V."/>
        </authorList>
    </citation>
    <scope>NUCLEOTIDE SEQUENCE</scope>
    <source>
        <strain evidence="2">AH 40177</strain>
    </source>
</reference>
<dbReference type="OrthoDB" id="3182339at2759"/>
<dbReference type="Pfam" id="PF20255">
    <property type="entry name" value="DUF6606"/>
    <property type="match status" value="1"/>
</dbReference>
<dbReference type="Proteomes" id="UP000772434">
    <property type="component" value="Unassembled WGS sequence"/>
</dbReference>
<comment type="caution">
    <text evidence="2">The sequence shown here is derived from an EMBL/GenBank/DDBJ whole genome shotgun (WGS) entry which is preliminary data.</text>
</comment>
<name>A0A9P5PKE9_9AGAR</name>
<gene>
    <name evidence="2" type="ORF">BDP27DRAFT_1190097</name>
</gene>
<proteinExistence type="predicted"/>
<keyword evidence="3" id="KW-1185">Reference proteome</keyword>
<protein>
    <recommendedName>
        <fullName evidence="1">DUF6606 domain-containing protein</fullName>
    </recommendedName>
</protein>
<dbReference type="InterPro" id="IPR046541">
    <property type="entry name" value="DUF6606"/>
</dbReference>
<accession>A0A9P5PKE9</accession>
<evidence type="ECO:0000259" key="1">
    <source>
        <dbReference type="Pfam" id="PF20255"/>
    </source>
</evidence>
<organism evidence="2 3">
    <name type="scientific">Rhodocollybia butyracea</name>
    <dbReference type="NCBI Taxonomy" id="206335"/>
    <lineage>
        <taxon>Eukaryota</taxon>
        <taxon>Fungi</taxon>
        <taxon>Dikarya</taxon>
        <taxon>Basidiomycota</taxon>
        <taxon>Agaricomycotina</taxon>
        <taxon>Agaricomycetes</taxon>
        <taxon>Agaricomycetidae</taxon>
        <taxon>Agaricales</taxon>
        <taxon>Marasmiineae</taxon>
        <taxon>Omphalotaceae</taxon>
        <taxon>Rhodocollybia</taxon>
    </lineage>
</organism>
<evidence type="ECO:0000313" key="2">
    <source>
        <dbReference type="EMBL" id="KAF9064946.1"/>
    </source>
</evidence>
<dbReference type="EMBL" id="JADNRY010000111">
    <property type="protein sequence ID" value="KAF9064946.1"/>
    <property type="molecule type" value="Genomic_DNA"/>
</dbReference>
<feature type="domain" description="DUF6606" evidence="1">
    <location>
        <begin position="1"/>
        <end position="126"/>
    </location>
</feature>
<evidence type="ECO:0000313" key="3">
    <source>
        <dbReference type="Proteomes" id="UP000772434"/>
    </source>
</evidence>
<feature type="non-terminal residue" evidence="2">
    <location>
        <position position="1"/>
    </location>
</feature>
<feature type="non-terminal residue" evidence="2">
    <location>
        <position position="126"/>
    </location>
</feature>